<sequence>MDGTLAPTDDPITAQVACKLRSLERQGIRIVFISGRTASYLAGLARGIGICQPLVAGENGGVIFEPLRKWEKKLEAIPHQIGEVMKQDLLKKFPDLWFQPNQTMLTAAPKDFSTVNLLYQAVQALEPVKRNKYKINRYDDCVEVMPKENSKGRALAVVKEILGIRSEEVIVFGNTIVDLPMKDETNDFLMIGDAAVAEGISNYPCIEEALDYLESNL</sequence>
<keyword evidence="2" id="KW-0378">Hydrolase</keyword>
<protein>
    <submittedName>
        <fullName evidence="2">HAD-IIB family hydrolase</fullName>
    </submittedName>
</protein>
<dbReference type="AlphaFoldDB" id="A0A857DNJ0"/>
<dbReference type="Gene3D" id="3.40.50.1000">
    <property type="entry name" value="HAD superfamily/HAD-like"/>
    <property type="match status" value="1"/>
</dbReference>
<dbReference type="GO" id="GO:0016791">
    <property type="term" value="F:phosphatase activity"/>
    <property type="evidence" value="ECO:0007669"/>
    <property type="project" value="TreeGrafter"/>
</dbReference>
<dbReference type="EMBL" id="CP046996">
    <property type="protein sequence ID" value="QHA01889.1"/>
    <property type="molecule type" value="Genomic_DNA"/>
</dbReference>
<name>A0A857DNJ0_9FIRM</name>
<dbReference type="InterPro" id="IPR006380">
    <property type="entry name" value="SPP-like_dom"/>
</dbReference>
<reference evidence="2 3" key="1">
    <citation type="submission" date="2019-12" db="EMBL/GenBank/DDBJ databases">
        <title>Sequence classification of anaerobic respiratory reductive dehalogenases: First we see many, then we see few.</title>
        <authorList>
            <person name="Molenda O."/>
            <person name="Puentes Jacome L.A."/>
            <person name="Cao X."/>
            <person name="Nesbo C.L."/>
            <person name="Tang S."/>
            <person name="Morson N."/>
            <person name="Patron J."/>
            <person name="Lomheim L."/>
            <person name="Wishart D.S."/>
            <person name="Edwards E.A."/>
        </authorList>
    </citation>
    <scope>NUCLEOTIDE SEQUENCE [LARGE SCALE GENOMIC DNA]</scope>
    <source>
        <strain evidence="2 3">12DCA</strain>
    </source>
</reference>
<evidence type="ECO:0000259" key="1">
    <source>
        <dbReference type="Pfam" id="PF05116"/>
    </source>
</evidence>
<dbReference type="GO" id="GO:0000287">
    <property type="term" value="F:magnesium ion binding"/>
    <property type="evidence" value="ECO:0007669"/>
    <property type="project" value="TreeGrafter"/>
</dbReference>
<dbReference type="GO" id="GO:0005829">
    <property type="term" value="C:cytosol"/>
    <property type="evidence" value="ECO:0007669"/>
    <property type="project" value="TreeGrafter"/>
</dbReference>
<dbReference type="PANTHER" id="PTHR10000">
    <property type="entry name" value="PHOSPHOSERINE PHOSPHATASE"/>
    <property type="match status" value="1"/>
</dbReference>
<dbReference type="InterPro" id="IPR006379">
    <property type="entry name" value="HAD-SF_hydro_IIB"/>
</dbReference>
<dbReference type="InterPro" id="IPR023214">
    <property type="entry name" value="HAD_sf"/>
</dbReference>
<dbReference type="Proteomes" id="UP000430508">
    <property type="component" value="Chromosome"/>
</dbReference>
<dbReference type="Gene3D" id="3.90.1070.10">
    <property type="match status" value="1"/>
</dbReference>
<dbReference type="NCBIfam" id="TIGR01484">
    <property type="entry name" value="HAD-SF-IIB"/>
    <property type="match status" value="1"/>
</dbReference>
<dbReference type="InterPro" id="IPR036412">
    <property type="entry name" value="HAD-like_sf"/>
</dbReference>
<proteinExistence type="predicted"/>
<organism evidence="2 3">
    <name type="scientific">Dehalobacter restrictus</name>
    <dbReference type="NCBI Taxonomy" id="55583"/>
    <lineage>
        <taxon>Bacteria</taxon>
        <taxon>Bacillati</taxon>
        <taxon>Bacillota</taxon>
        <taxon>Clostridia</taxon>
        <taxon>Eubacteriales</taxon>
        <taxon>Desulfitobacteriaceae</taxon>
        <taxon>Dehalobacter</taxon>
    </lineage>
</organism>
<feature type="domain" description="Sucrose phosphatase-like" evidence="1">
    <location>
        <begin position="1"/>
        <end position="194"/>
    </location>
</feature>
<evidence type="ECO:0000313" key="2">
    <source>
        <dbReference type="EMBL" id="QHA01889.1"/>
    </source>
</evidence>
<dbReference type="Pfam" id="PF05116">
    <property type="entry name" value="S6PP"/>
    <property type="match status" value="1"/>
</dbReference>
<dbReference type="PANTHER" id="PTHR10000:SF8">
    <property type="entry name" value="HAD SUPERFAMILY HYDROLASE-LIKE, TYPE 3"/>
    <property type="match status" value="1"/>
</dbReference>
<gene>
    <name evidence="2" type="ORF">GQ588_06505</name>
</gene>
<dbReference type="SUPFAM" id="SSF56784">
    <property type="entry name" value="HAD-like"/>
    <property type="match status" value="1"/>
</dbReference>
<evidence type="ECO:0000313" key="3">
    <source>
        <dbReference type="Proteomes" id="UP000430508"/>
    </source>
</evidence>
<accession>A0A857DNJ0</accession>